<dbReference type="Pfam" id="PF00501">
    <property type="entry name" value="AMP-binding"/>
    <property type="match status" value="1"/>
</dbReference>
<dbReference type="OMA" id="MPNTWQT"/>
<dbReference type="Gene3D" id="3.30.300.30">
    <property type="match status" value="1"/>
</dbReference>
<dbReference type="OrthoDB" id="10253869at2759"/>
<keyword evidence="4" id="KW-0067">ATP-binding</keyword>
<accession>A0A0L0T6Q4</accession>
<dbReference type="InterPro" id="IPR045851">
    <property type="entry name" value="AMP-bd_C_sf"/>
</dbReference>
<dbReference type="GO" id="GO:0006629">
    <property type="term" value="P:lipid metabolic process"/>
    <property type="evidence" value="ECO:0007669"/>
    <property type="project" value="InterPro"/>
</dbReference>
<dbReference type="PANTHER" id="PTHR42921:SF1">
    <property type="entry name" value="ACETOACETYL-COA SYNTHETASE"/>
    <property type="match status" value="1"/>
</dbReference>
<evidence type="ECO:0000259" key="6">
    <source>
        <dbReference type="Pfam" id="PF13193"/>
    </source>
</evidence>
<dbReference type="InterPro" id="IPR025110">
    <property type="entry name" value="AMP-bd_C"/>
</dbReference>
<evidence type="ECO:0000256" key="2">
    <source>
        <dbReference type="ARBA" id="ARBA00022598"/>
    </source>
</evidence>
<comment type="similarity">
    <text evidence="1">Belongs to the ATP-dependent AMP-binding enzyme family.</text>
</comment>
<evidence type="ECO:0000313" key="8">
    <source>
        <dbReference type="Proteomes" id="UP000054350"/>
    </source>
</evidence>
<name>A0A0L0T6Q4_ALLM3</name>
<feature type="domain" description="AMP-binding enzyme C-terminal" evidence="6">
    <location>
        <begin position="588"/>
        <end position="662"/>
    </location>
</feature>
<protein>
    <submittedName>
        <fullName evidence="7">Acetoacetate-CoA ligase</fullName>
    </submittedName>
</protein>
<feature type="domain" description="AMP-dependent synthetase/ligase" evidence="5">
    <location>
        <begin position="139"/>
        <end position="517"/>
    </location>
</feature>
<dbReference type="NCBIfam" id="TIGR01217">
    <property type="entry name" value="ac_ac_CoA_syn"/>
    <property type="match status" value="1"/>
</dbReference>
<evidence type="ECO:0000259" key="5">
    <source>
        <dbReference type="Pfam" id="PF00501"/>
    </source>
</evidence>
<evidence type="ECO:0000256" key="3">
    <source>
        <dbReference type="ARBA" id="ARBA00022741"/>
    </source>
</evidence>
<dbReference type="InterPro" id="IPR020845">
    <property type="entry name" value="AMP-binding_CS"/>
</dbReference>
<evidence type="ECO:0000256" key="4">
    <source>
        <dbReference type="ARBA" id="ARBA00022840"/>
    </source>
</evidence>
<keyword evidence="2 7" id="KW-0436">Ligase</keyword>
<dbReference type="InterPro" id="IPR042099">
    <property type="entry name" value="ANL_N_sf"/>
</dbReference>
<dbReference type="InterPro" id="IPR005914">
    <property type="entry name" value="Acac_CoA_synth"/>
</dbReference>
<dbReference type="NCBIfam" id="NF002937">
    <property type="entry name" value="PRK03584.1"/>
    <property type="match status" value="1"/>
</dbReference>
<reference evidence="7 8" key="1">
    <citation type="submission" date="2009-11" db="EMBL/GenBank/DDBJ databases">
        <title>Annotation of Allomyces macrogynus ATCC 38327.</title>
        <authorList>
            <consortium name="The Broad Institute Genome Sequencing Platform"/>
            <person name="Russ C."/>
            <person name="Cuomo C."/>
            <person name="Burger G."/>
            <person name="Gray M.W."/>
            <person name="Holland P.W.H."/>
            <person name="King N."/>
            <person name="Lang F.B.F."/>
            <person name="Roger A.J."/>
            <person name="Ruiz-Trillo I."/>
            <person name="Young S.K."/>
            <person name="Zeng Q."/>
            <person name="Gargeya S."/>
            <person name="Fitzgerald M."/>
            <person name="Haas B."/>
            <person name="Abouelleil A."/>
            <person name="Alvarado L."/>
            <person name="Arachchi H.M."/>
            <person name="Berlin A."/>
            <person name="Chapman S.B."/>
            <person name="Gearin G."/>
            <person name="Goldberg J."/>
            <person name="Griggs A."/>
            <person name="Gujja S."/>
            <person name="Hansen M."/>
            <person name="Heiman D."/>
            <person name="Howarth C."/>
            <person name="Larimer J."/>
            <person name="Lui A."/>
            <person name="MacDonald P.J.P."/>
            <person name="McCowen C."/>
            <person name="Montmayeur A."/>
            <person name="Murphy C."/>
            <person name="Neiman D."/>
            <person name="Pearson M."/>
            <person name="Priest M."/>
            <person name="Roberts A."/>
            <person name="Saif S."/>
            <person name="Shea T."/>
            <person name="Sisk P."/>
            <person name="Stolte C."/>
            <person name="Sykes S."/>
            <person name="Wortman J."/>
            <person name="Nusbaum C."/>
            <person name="Birren B."/>
        </authorList>
    </citation>
    <scope>NUCLEOTIDE SEQUENCE [LARGE SCALE GENOMIC DNA]</scope>
    <source>
        <strain evidence="7 8">ATCC 38327</strain>
    </source>
</reference>
<dbReference type="eggNOG" id="KOG1175">
    <property type="taxonomic scope" value="Eukaryota"/>
</dbReference>
<keyword evidence="3" id="KW-0547">Nucleotide-binding</keyword>
<keyword evidence="8" id="KW-1185">Reference proteome</keyword>
<organism evidence="7 8">
    <name type="scientific">Allomyces macrogynus (strain ATCC 38327)</name>
    <name type="common">Allomyces javanicus var. macrogynus</name>
    <dbReference type="NCBI Taxonomy" id="578462"/>
    <lineage>
        <taxon>Eukaryota</taxon>
        <taxon>Fungi</taxon>
        <taxon>Fungi incertae sedis</taxon>
        <taxon>Blastocladiomycota</taxon>
        <taxon>Blastocladiomycetes</taxon>
        <taxon>Blastocladiales</taxon>
        <taxon>Blastocladiaceae</taxon>
        <taxon>Allomyces</taxon>
    </lineage>
</organism>
<dbReference type="PROSITE" id="PS00455">
    <property type="entry name" value="AMP_BINDING"/>
    <property type="match status" value="1"/>
</dbReference>
<dbReference type="GO" id="GO:0030729">
    <property type="term" value="F:acetoacetate-CoA ligase activity"/>
    <property type="evidence" value="ECO:0007669"/>
    <property type="project" value="InterPro"/>
</dbReference>
<dbReference type="AlphaFoldDB" id="A0A0L0T6Q4"/>
<dbReference type="EMBL" id="GG745366">
    <property type="protein sequence ID" value="KNE70427.1"/>
    <property type="molecule type" value="Genomic_DNA"/>
</dbReference>
<evidence type="ECO:0000313" key="7">
    <source>
        <dbReference type="EMBL" id="KNE70427.1"/>
    </source>
</evidence>
<dbReference type="InterPro" id="IPR000873">
    <property type="entry name" value="AMP-dep_synth/lig_dom"/>
</dbReference>
<dbReference type="Pfam" id="PF13193">
    <property type="entry name" value="AMP-binding_C"/>
    <property type="match status" value="1"/>
</dbReference>
<proteinExistence type="inferred from homology"/>
<dbReference type="VEuPathDB" id="FungiDB:AMAG_14559"/>
<dbReference type="GO" id="GO:0005524">
    <property type="term" value="F:ATP binding"/>
    <property type="evidence" value="ECO:0007669"/>
    <property type="project" value="UniProtKB-KW"/>
</dbReference>
<reference evidence="8" key="2">
    <citation type="submission" date="2009-11" db="EMBL/GenBank/DDBJ databases">
        <title>The Genome Sequence of Allomyces macrogynus strain ATCC 38327.</title>
        <authorList>
            <consortium name="The Broad Institute Genome Sequencing Platform"/>
            <person name="Russ C."/>
            <person name="Cuomo C."/>
            <person name="Shea T."/>
            <person name="Young S.K."/>
            <person name="Zeng Q."/>
            <person name="Koehrsen M."/>
            <person name="Haas B."/>
            <person name="Borodovsky M."/>
            <person name="Guigo R."/>
            <person name="Alvarado L."/>
            <person name="Berlin A."/>
            <person name="Borenstein D."/>
            <person name="Chen Z."/>
            <person name="Engels R."/>
            <person name="Freedman E."/>
            <person name="Gellesch M."/>
            <person name="Goldberg J."/>
            <person name="Griggs A."/>
            <person name="Gujja S."/>
            <person name="Heiman D."/>
            <person name="Hepburn T."/>
            <person name="Howarth C."/>
            <person name="Jen D."/>
            <person name="Larson L."/>
            <person name="Lewis B."/>
            <person name="Mehta T."/>
            <person name="Park D."/>
            <person name="Pearson M."/>
            <person name="Roberts A."/>
            <person name="Saif S."/>
            <person name="Shenoy N."/>
            <person name="Sisk P."/>
            <person name="Stolte C."/>
            <person name="Sykes S."/>
            <person name="Walk T."/>
            <person name="White J."/>
            <person name="Yandava C."/>
            <person name="Burger G."/>
            <person name="Gray M.W."/>
            <person name="Holland P.W.H."/>
            <person name="King N."/>
            <person name="Lang F.B.F."/>
            <person name="Roger A.J."/>
            <person name="Ruiz-Trillo I."/>
            <person name="Lander E."/>
            <person name="Nusbaum C."/>
        </authorList>
    </citation>
    <scope>NUCLEOTIDE SEQUENCE [LARGE SCALE GENOMIC DNA]</scope>
    <source>
        <strain evidence="8">ATCC 38327</strain>
    </source>
</reference>
<dbReference type="Proteomes" id="UP000054350">
    <property type="component" value="Unassembled WGS sequence"/>
</dbReference>
<evidence type="ECO:0000256" key="1">
    <source>
        <dbReference type="ARBA" id="ARBA00006432"/>
    </source>
</evidence>
<dbReference type="STRING" id="578462.A0A0L0T6Q4"/>
<dbReference type="SUPFAM" id="SSF56801">
    <property type="entry name" value="Acetyl-CoA synthetase-like"/>
    <property type="match status" value="1"/>
</dbReference>
<dbReference type="Gene3D" id="3.40.50.12780">
    <property type="entry name" value="N-terminal domain of ligase-like"/>
    <property type="match status" value="1"/>
</dbReference>
<gene>
    <name evidence="7" type="ORF">AMAG_14559</name>
</gene>
<dbReference type="PANTHER" id="PTHR42921">
    <property type="entry name" value="ACETOACETYL-COA SYNTHETASE"/>
    <property type="match status" value="1"/>
</dbReference>
<sequence>MTTTSNTTTAAVPPVMWTPPAALLASSHMTRFSAFVAAKRHLPAVRVPLPATSGHTDKDRVDAALADAAGKAYRALYEYSTTRIADFWTDVLEYTKVPIHGSANPAVDEKAHMDAFPEWFPNARVNFAEALLAPWHGSNKTAIVASTETLQLRSLTGAELVEQVRVMAAAMRAAGVGIGDRVGGYIANGIEAIVAMLAAASLGAIWSSTSPDFGVTGVLDRFAQIKPKILFSINAVYYNGKVHDHLGKLHDVAQGLADCVEKLVVIPFVKEHPTDLGRLKVTGGHMQVMTLDAFLATGDKKAPLTFTPLPFKHPMYILFSSGTTGKPKCIVHSAGGTLLQHLKEHVIHGNLGPQDVFFQYTTTGWMMWNWLVSALAIGTTIVCYDGSPFKPKPDVLWTLADMTNVTAFGTSAKYIQSLQDLGVDVQAHNLTKLHSLYSTGSPLKPESYDYVYAKIKKNLLLGSISGGTDIVSLFAGHNTNLPVYRGELQCACLGMRIEAWDDNGKPVANGTAGDLVCTKVFPCMPVYFWNDPDMAKYKAAYFDHFPHIWSHGDFVQFTPGTAGVVMLGRSDGTLNPAGVRFGSAELYNVLDAVPEVADSLAVGQKVGDDERVCLFLVMAEGKTLTPAIRDAIKAKIRAQLSPRHVPAVIVAVPDIPYTINGKKVEVAVKRIISGQKIVPSGTLRNPESLDIFYKIPELKL</sequence>